<organism evidence="1 2">
    <name type="scientific">Novipirellula caenicola</name>
    <dbReference type="NCBI Taxonomy" id="1536901"/>
    <lineage>
        <taxon>Bacteria</taxon>
        <taxon>Pseudomonadati</taxon>
        <taxon>Planctomycetota</taxon>
        <taxon>Planctomycetia</taxon>
        <taxon>Pirellulales</taxon>
        <taxon>Pirellulaceae</taxon>
        <taxon>Novipirellula</taxon>
    </lineage>
</organism>
<name>A0ABP9VNY0_9BACT</name>
<proteinExistence type="predicted"/>
<comment type="caution">
    <text evidence="1">The sequence shown here is derived from an EMBL/GenBank/DDBJ whole genome shotgun (WGS) entry which is preliminary data.</text>
</comment>
<gene>
    <name evidence="1" type="ORF">Rcae01_01327</name>
</gene>
<evidence type="ECO:0000313" key="1">
    <source>
        <dbReference type="EMBL" id="GAA5505878.1"/>
    </source>
</evidence>
<sequence>MHRRGKDGDIFEAADHAVDPLFPRRNKGAACDNPPLECVNSDCHWQRRLTLENHVHVMILAEFTHCGTPRLAGMDVALTDDPRHVTRYILTEKEVQSC</sequence>
<reference evidence="1 2" key="1">
    <citation type="submission" date="2024-02" db="EMBL/GenBank/DDBJ databases">
        <title>Rhodopirellula caenicola NBRC 110016.</title>
        <authorList>
            <person name="Ichikawa N."/>
            <person name="Katano-Makiyama Y."/>
            <person name="Hidaka K."/>
        </authorList>
    </citation>
    <scope>NUCLEOTIDE SEQUENCE [LARGE SCALE GENOMIC DNA]</scope>
    <source>
        <strain evidence="1 2">NBRC 110016</strain>
    </source>
</reference>
<protein>
    <submittedName>
        <fullName evidence="1">Uncharacterized protein</fullName>
    </submittedName>
</protein>
<dbReference type="Proteomes" id="UP001416858">
    <property type="component" value="Unassembled WGS sequence"/>
</dbReference>
<evidence type="ECO:0000313" key="2">
    <source>
        <dbReference type="Proteomes" id="UP001416858"/>
    </source>
</evidence>
<dbReference type="EMBL" id="BAABRO010000002">
    <property type="protein sequence ID" value="GAA5505878.1"/>
    <property type="molecule type" value="Genomic_DNA"/>
</dbReference>
<keyword evidence="2" id="KW-1185">Reference proteome</keyword>
<accession>A0ABP9VNY0</accession>